<comment type="caution">
    <text evidence="2">The sequence shown here is derived from an EMBL/GenBank/DDBJ whole genome shotgun (WGS) entry which is preliminary data.</text>
</comment>
<feature type="transmembrane region" description="Helical" evidence="1">
    <location>
        <begin position="112"/>
        <end position="129"/>
    </location>
</feature>
<sequence length="130" mass="14521">MRVLIFILLLSGVARADDVAVPLQHDGKDGVWFVLKEAQRLNVLDELAPLKENKIRLLDRQLELAKIEIVNVRIAVDATNERADLWERTALKVEARADTVQAKLDAWYRQPVVLFTVGALVGATAAVVLR</sequence>
<name>A0A0F9WCL9_9ZZZZ</name>
<keyword evidence="1" id="KW-1133">Transmembrane helix</keyword>
<accession>A0A0F9WCL9</accession>
<dbReference type="EMBL" id="LAZR01000301">
    <property type="protein sequence ID" value="KKN75938.1"/>
    <property type="molecule type" value="Genomic_DNA"/>
</dbReference>
<organism evidence="2">
    <name type="scientific">marine sediment metagenome</name>
    <dbReference type="NCBI Taxonomy" id="412755"/>
    <lineage>
        <taxon>unclassified sequences</taxon>
        <taxon>metagenomes</taxon>
        <taxon>ecological metagenomes</taxon>
    </lineage>
</organism>
<protein>
    <submittedName>
        <fullName evidence="2">Uncharacterized protein</fullName>
    </submittedName>
</protein>
<evidence type="ECO:0000313" key="2">
    <source>
        <dbReference type="EMBL" id="KKN75938.1"/>
    </source>
</evidence>
<reference evidence="2" key="1">
    <citation type="journal article" date="2015" name="Nature">
        <title>Complex archaea that bridge the gap between prokaryotes and eukaryotes.</title>
        <authorList>
            <person name="Spang A."/>
            <person name="Saw J.H."/>
            <person name="Jorgensen S.L."/>
            <person name="Zaremba-Niedzwiedzka K."/>
            <person name="Martijn J."/>
            <person name="Lind A.E."/>
            <person name="van Eijk R."/>
            <person name="Schleper C."/>
            <person name="Guy L."/>
            <person name="Ettema T.J."/>
        </authorList>
    </citation>
    <scope>NUCLEOTIDE SEQUENCE</scope>
</reference>
<proteinExistence type="predicted"/>
<keyword evidence="1" id="KW-0472">Membrane</keyword>
<keyword evidence="1" id="KW-0812">Transmembrane</keyword>
<evidence type="ECO:0000256" key="1">
    <source>
        <dbReference type="SAM" id="Phobius"/>
    </source>
</evidence>
<dbReference type="AlphaFoldDB" id="A0A0F9WCL9"/>
<gene>
    <name evidence="2" type="ORF">LCGC14_0374950</name>
</gene>